<dbReference type="InterPro" id="IPR011174">
    <property type="entry name" value="ERM"/>
</dbReference>
<evidence type="ECO:0000256" key="1">
    <source>
        <dbReference type="ARBA" id="ARBA00004202"/>
    </source>
</evidence>
<dbReference type="InterPro" id="IPR018979">
    <property type="entry name" value="FERM_N"/>
</dbReference>
<dbReference type="PROSITE" id="PS00661">
    <property type="entry name" value="FERM_2"/>
    <property type="match status" value="1"/>
</dbReference>
<dbReference type="Gene3D" id="3.10.20.90">
    <property type="entry name" value="Phosphatidylinositol 3-kinase Catalytic Subunit, Chain A, domain 1"/>
    <property type="match status" value="1"/>
</dbReference>
<feature type="region of interest" description="Disordered" evidence="5">
    <location>
        <begin position="381"/>
        <end position="431"/>
    </location>
</feature>
<protein>
    <recommendedName>
        <fullName evidence="6">FERM domain-containing protein</fullName>
    </recommendedName>
</protein>
<dbReference type="InterPro" id="IPR035963">
    <property type="entry name" value="FERM_2"/>
</dbReference>
<dbReference type="SUPFAM" id="SSF47031">
    <property type="entry name" value="Second domain of FERM"/>
    <property type="match status" value="1"/>
</dbReference>
<dbReference type="EnsemblMetazoa" id="CLYHEMT007777.1">
    <property type="protein sequence ID" value="CLYHEMP007777.1"/>
    <property type="gene ID" value="CLYHEMG007777"/>
</dbReference>
<feature type="binding site" evidence="4">
    <location>
        <position position="301"/>
    </location>
    <ligand>
        <name>a 1,2-diacyl-sn-glycero-3-phospho-(1D-myo-inositol)</name>
        <dbReference type="ChEBI" id="CHEBI:57880"/>
    </ligand>
</feature>
<dbReference type="InterPro" id="IPR011993">
    <property type="entry name" value="PH-like_dom_sf"/>
</dbReference>
<dbReference type="InterPro" id="IPR018980">
    <property type="entry name" value="FERM_PH-like_C"/>
</dbReference>
<dbReference type="InterPro" id="IPR029071">
    <property type="entry name" value="Ubiquitin-like_domsf"/>
</dbReference>
<evidence type="ECO:0000313" key="8">
    <source>
        <dbReference type="Proteomes" id="UP000594262"/>
    </source>
</evidence>
<dbReference type="GO" id="GO:0005886">
    <property type="term" value="C:plasma membrane"/>
    <property type="evidence" value="ECO:0007669"/>
    <property type="project" value="UniProtKB-SubCell"/>
</dbReference>
<dbReference type="InterPro" id="IPR008954">
    <property type="entry name" value="Moesin_tail_sf"/>
</dbReference>
<organism evidence="7 8">
    <name type="scientific">Clytia hemisphaerica</name>
    <dbReference type="NCBI Taxonomy" id="252671"/>
    <lineage>
        <taxon>Eukaryota</taxon>
        <taxon>Metazoa</taxon>
        <taxon>Cnidaria</taxon>
        <taxon>Hydrozoa</taxon>
        <taxon>Hydroidolina</taxon>
        <taxon>Leptothecata</taxon>
        <taxon>Obeliida</taxon>
        <taxon>Clytiidae</taxon>
        <taxon>Clytia</taxon>
    </lineage>
</organism>
<dbReference type="Gene3D" id="6.10.360.10">
    <property type="match status" value="1"/>
</dbReference>
<feature type="compositionally biased region" description="Basic and acidic residues" evidence="5">
    <location>
        <begin position="331"/>
        <end position="360"/>
    </location>
</feature>
<feature type="compositionally biased region" description="Basic and acidic residues" evidence="5">
    <location>
        <begin position="444"/>
        <end position="462"/>
    </location>
</feature>
<dbReference type="AlphaFoldDB" id="A0A7M5U948"/>
<dbReference type="PIRSF" id="PIRSF002305">
    <property type="entry name" value="ERM"/>
    <property type="match status" value="1"/>
</dbReference>
<dbReference type="SMART" id="SM01196">
    <property type="entry name" value="FERM_C"/>
    <property type="match status" value="1"/>
</dbReference>
<dbReference type="FunFam" id="2.30.29.30:FF:000003">
    <property type="entry name" value="Radixin isoform 1"/>
    <property type="match status" value="1"/>
</dbReference>
<dbReference type="PRINTS" id="PR00661">
    <property type="entry name" value="ERMFAMILY"/>
</dbReference>
<feature type="compositionally biased region" description="Basic and acidic residues" evidence="5">
    <location>
        <begin position="502"/>
        <end position="526"/>
    </location>
</feature>
<dbReference type="PANTHER" id="PTHR23281">
    <property type="entry name" value="MERLIN/MOESIN/EZRIN/RADIXIN"/>
    <property type="match status" value="1"/>
</dbReference>
<dbReference type="InterPro" id="IPR019747">
    <property type="entry name" value="FERM_CS"/>
</dbReference>
<dbReference type="GO" id="GO:0003779">
    <property type="term" value="F:actin binding"/>
    <property type="evidence" value="ECO:0007669"/>
    <property type="project" value="InterPro"/>
</dbReference>
<dbReference type="Proteomes" id="UP000594262">
    <property type="component" value="Unplaced"/>
</dbReference>
<dbReference type="InterPro" id="IPR019748">
    <property type="entry name" value="FERM_central"/>
</dbReference>
<dbReference type="InterPro" id="IPR014352">
    <property type="entry name" value="FERM/acyl-CoA-bd_prot_sf"/>
</dbReference>
<dbReference type="PROSITE" id="PS50057">
    <property type="entry name" value="FERM_3"/>
    <property type="match status" value="1"/>
</dbReference>
<dbReference type="Pfam" id="PF00769">
    <property type="entry name" value="ERM_C"/>
    <property type="match status" value="1"/>
</dbReference>
<feature type="compositionally biased region" description="Acidic residues" evidence="5">
    <location>
        <begin position="492"/>
        <end position="501"/>
    </location>
</feature>
<evidence type="ECO:0000256" key="5">
    <source>
        <dbReference type="SAM" id="MobiDB-lite"/>
    </source>
</evidence>
<dbReference type="InterPro" id="IPR019749">
    <property type="entry name" value="Band_41_domain"/>
</dbReference>
<proteinExistence type="predicted"/>
<dbReference type="SMART" id="SM00295">
    <property type="entry name" value="B41"/>
    <property type="match status" value="1"/>
</dbReference>
<dbReference type="GeneID" id="136804328"/>
<feature type="domain" description="FERM" evidence="6">
    <location>
        <begin position="26"/>
        <end position="318"/>
    </location>
</feature>
<dbReference type="InterPro" id="IPR000798">
    <property type="entry name" value="Ez/rad/moesin-like"/>
</dbReference>
<comment type="subcellular location">
    <subcellularLocation>
        <location evidence="1">Cell membrane</location>
        <topology evidence="1">Peripheral membrane protein</topology>
    </subcellularLocation>
</comment>
<keyword evidence="2" id="KW-1003">Cell membrane</keyword>
<feature type="region of interest" description="Disordered" evidence="5">
    <location>
        <begin position="325"/>
        <end position="360"/>
    </location>
</feature>
<name>A0A7M5U948_9CNID</name>
<dbReference type="InterPro" id="IPR011259">
    <property type="entry name" value="ERM_C_dom"/>
</dbReference>
<sequence>MAYSSTKFALDKKRTGDESVKMKNKTNVKVTTVDAELEFPIASNATGKQLFDQVVKTIGIREIWFFGLQYEDGKGYTAWLKLNKKVSAQDIKRESKDAPYEFKFLAKFHPEEVEGELIQMITQKLFFSQVKEGVLNETVYCPPETSVLLASYAMQAKYGDYDEASYKVGDSKEKLLPEKVKEQHSLTDAEWEERIIQWWKQLNDMMKEDARVEYLKIAQDLEMYGVNYFEIKNKKGTELFLGVDALGLNIYEKEDRLTPKIGFPWSEIRNISFSDKRFNIKPIDKKSPDFIFYVTRLRINKRILSLCVGNHELYMRRRKADTIEVQQMKSKAKEEKEARRAERNKLNKEKQAREDAEREKKELEARLKQFEEEARLAQEALDKAKAEAEDKERRRKEAEEEAARLQQLKLEAEEERKKLEEEAANDRIEREEYEQRLEAARLEAESRAAQIEEKQKEAEKLQQELAESQQREEEQKQELLKIISTPPAAMVETDEGDEDAENVGKDFEEGENDNRELEYTSAADKNDTLRAQLKSLGEELNLARDEGKLSREDLLHEGNLKEGRDKYKTLRQIRQGNTRQRIDEFECM</sequence>
<dbReference type="CDD" id="cd14473">
    <property type="entry name" value="FERM_B-lobe"/>
    <property type="match status" value="1"/>
</dbReference>
<keyword evidence="8" id="KW-1185">Reference proteome</keyword>
<dbReference type="PRINTS" id="PR00935">
    <property type="entry name" value="BAND41"/>
</dbReference>
<dbReference type="Pfam" id="PF00373">
    <property type="entry name" value="FERM_M"/>
    <property type="match status" value="1"/>
</dbReference>
<keyword evidence="3" id="KW-0472">Membrane</keyword>
<evidence type="ECO:0000256" key="4">
    <source>
        <dbReference type="PIRSR" id="PIRSR002305-1"/>
    </source>
</evidence>
<dbReference type="RefSeq" id="XP_066917135.1">
    <property type="nucleotide sequence ID" value="XM_067061034.1"/>
</dbReference>
<feature type="region of interest" description="Disordered" evidence="5">
    <location>
        <begin position="444"/>
        <end position="526"/>
    </location>
</feature>
<dbReference type="SUPFAM" id="SSF54236">
    <property type="entry name" value="Ubiquitin-like"/>
    <property type="match status" value="1"/>
</dbReference>
<dbReference type="SUPFAM" id="SSF48678">
    <property type="entry name" value="Moesin tail domain"/>
    <property type="match status" value="1"/>
</dbReference>
<dbReference type="FunFam" id="3.10.20.90:FF:000013">
    <property type="entry name" value="radixin isoform X1"/>
    <property type="match status" value="1"/>
</dbReference>
<dbReference type="Pfam" id="PF20492">
    <property type="entry name" value="ERM_helical"/>
    <property type="match status" value="1"/>
</dbReference>
<dbReference type="InterPro" id="IPR000299">
    <property type="entry name" value="FERM_domain"/>
</dbReference>
<dbReference type="InterPro" id="IPR046810">
    <property type="entry name" value="ERM_helical"/>
</dbReference>
<feature type="binding site" evidence="4">
    <location>
        <begin position="81"/>
        <end position="84"/>
    </location>
    <ligand>
        <name>a 1,2-diacyl-sn-glycero-3-phospho-(1D-myo-inositol)</name>
        <dbReference type="ChEBI" id="CHEBI:57880"/>
    </ligand>
</feature>
<feature type="compositionally biased region" description="Basic and acidic residues" evidence="5">
    <location>
        <begin position="469"/>
        <end position="479"/>
    </location>
</feature>
<dbReference type="InterPro" id="IPR041789">
    <property type="entry name" value="ERM_FERM_C"/>
</dbReference>
<reference evidence="7" key="1">
    <citation type="submission" date="2021-01" db="UniProtKB">
        <authorList>
            <consortium name="EnsemblMetazoa"/>
        </authorList>
    </citation>
    <scope>IDENTIFICATION</scope>
</reference>
<evidence type="ECO:0000259" key="6">
    <source>
        <dbReference type="PROSITE" id="PS50057"/>
    </source>
</evidence>
<evidence type="ECO:0000313" key="7">
    <source>
        <dbReference type="EnsemblMetazoa" id="CLYHEMP007777.1"/>
    </source>
</evidence>
<dbReference type="SUPFAM" id="SSF50729">
    <property type="entry name" value="PH domain-like"/>
    <property type="match status" value="1"/>
</dbReference>
<dbReference type="Pfam" id="PF09379">
    <property type="entry name" value="FERM_N"/>
    <property type="match status" value="1"/>
</dbReference>
<dbReference type="CDD" id="cd13194">
    <property type="entry name" value="FERM_C_ERM"/>
    <property type="match status" value="1"/>
</dbReference>
<dbReference type="Gene3D" id="1.20.80.10">
    <property type="match status" value="1"/>
</dbReference>
<evidence type="ECO:0000256" key="2">
    <source>
        <dbReference type="ARBA" id="ARBA00022475"/>
    </source>
</evidence>
<dbReference type="OrthoDB" id="5976800at2759"/>
<evidence type="ECO:0000256" key="3">
    <source>
        <dbReference type="ARBA" id="ARBA00023136"/>
    </source>
</evidence>
<accession>A0A7M5U948</accession>
<feature type="compositionally biased region" description="Basic and acidic residues" evidence="5">
    <location>
        <begin position="381"/>
        <end position="403"/>
    </location>
</feature>
<dbReference type="Gene3D" id="1.20.5.450">
    <property type="match status" value="1"/>
</dbReference>
<dbReference type="Pfam" id="PF09380">
    <property type="entry name" value="FERM_C"/>
    <property type="match status" value="1"/>
</dbReference>
<feature type="compositionally biased region" description="Basic and acidic residues" evidence="5">
    <location>
        <begin position="410"/>
        <end position="431"/>
    </location>
</feature>
<dbReference type="Gene3D" id="2.30.29.30">
    <property type="entry name" value="Pleckstrin-homology domain (PH domain)/Phosphotyrosine-binding domain (PTB)"/>
    <property type="match status" value="1"/>
</dbReference>